<evidence type="ECO:0000313" key="2">
    <source>
        <dbReference type="EMBL" id="KAK8499097.1"/>
    </source>
</evidence>
<evidence type="ECO:0000313" key="1">
    <source>
        <dbReference type="EMBL" id="KAK8476006.1"/>
    </source>
</evidence>
<proteinExistence type="predicted"/>
<protein>
    <submittedName>
        <fullName evidence="1">Uncharacterized protein</fullName>
    </submittedName>
</protein>
<organism evidence="1 3">
    <name type="scientific">Hibiscus sabdariffa</name>
    <name type="common">roselle</name>
    <dbReference type="NCBI Taxonomy" id="183260"/>
    <lineage>
        <taxon>Eukaryota</taxon>
        <taxon>Viridiplantae</taxon>
        <taxon>Streptophyta</taxon>
        <taxon>Embryophyta</taxon>
        <taxon>Tracheophyta</taxon>
        <taxon>Spermatophyta</taxon>
        <taxon>Magnoliopsida</taxon>
        <taxon>eudicotyledons</taxon>
        <taxon>Gunneridae</taxon>
        <taxon>Pentapetalae</taxon>
        <taxon>rosids</taxon>
        <taxon>malvids</taxon>
        <taxon>Malvales</taxon>
        <taxon>Malvaceae</taxon>
        <taxon>Malvoideae</taxon>
        <taxon>Hibiscus</taxon>
    </lineage>
</organism>
<comment type="caution">
    <text evidence="1">The sequence shown here is derived from an EMBL/GenBank/DDBJ whole genome shotgun (WGS) entry which is preliminary data.</text>
</comment>
<evidence type="ECO:0000313" key="3">
    <source>
        <dbReference type="Proteomes" id="UP001472677"/>
    </source>
</evidence>
<name>A0ABR1Z7V3_9ROSI</name>
<keyword evidence="3" id="KW-1185">Reference proteome</keyword>
<reference evidence="1 3" key="1">
    <citation type="journal article" date="2024" name="G3 (Bethesda)">
        <title>Genome assembly of Hibiscus sabdariffa L. provides insights into metabolisms of medicinal natural products.</title>
        <authorList>
            <person name="Kim T."/>
        </authorList>
    </citation>
    <scope>NUCLEOTIDE SEQUENCE [LARGE SCALE GENOMIC DNA]</scope>
    <source>
        <strain evidence="1">TK-2024</strain>
        <tissue evidence="1">Old leaves</tissue>
    </source>
</reference>
<gene>
    <name evidence="1" type="ORF">V6N12_013168</name>
    <name evidence="2" type="ORF">V6N12_075947</name>
</gene>
<sequence>MGLVPLITTRRLVPEYEQLEKGLIGESIVAVASDFETSTGFVLLFDGRIECEKHLAIVFLSYPIDGLAFVPNSSSCYSMRSGSNSRMGRVPLI</sequence>
<dbReference type="Proteomes" id="UP001472677">
    <property type="component" value="Unassembled WGS sequence"/>
</dbReference>
<dbReference type="EMBL" id="JBBPBM010000239">
    <property type="protein sequence ID" value="KAK8499097.1"/>
    <property type="molecule type" value="Genomic_DNA"/>
</dbReference>
<dbReference type="EMBL" id="JBBPBM010002624">
    <property type="protein sequence ID" value="KAK8476006.1"/>
    <property type="molecule type" value="Genomic_DNA"/>
</dbReference>
<accession>A0ABR1Z7V3</accession>